<accession>A0A024VCQ5</accession>
<keyword evidence="1" id="KW-1133">Transmembrane helix</keyword>
<protein>
    <submittedName>
        <fullName evidence="2">Uncharacterized protein</fullName>
    </submittedName>
</protein>
<feature type="transmembrane region" description="Helical" evidence="1">
    <location>
        <begin position="30"/>
        <end position="50"/>
    </location>
</feature>
<proteinExistence type="predicted"/>
<organism evidence="2 3">
    <name type="scientific">Plasmodium falciparum Vietnam Oak-Knoll</name>
    <name type="common">FVO</name>
    <dbReference type="NCBI Taxonomy" id="1036723"/>
    <lineage>
        <taxon>Eukaryota</taxon>
        <taxon>Sar</taxon>
        <taxon>Alveolata</taxon>
        <taxon>Apicomplexa</taxon>
        <taxon>Aconoidasida</taxon>
        <taxon>Haemosporida</taxon>
        <taxon>Plasmodiidae</taxon>
        <taxon>Plasmodium</taxon>
        <taxon>Plasmodium (Laverania)</taxon>
    </lineage>
</organism>
<reference evidence="2 3" key="1">
    <citation type="submission" date="2013-02" db="EMBL/GenBank/DDBJ databases">
        <title>The Genome Annotation of Plasmodium falciparum Vietnam Oak-Knoll (FVO).</title>
        <authorList>
            <consortium name="The Broad Institute Genome Sequencing Platform"/>
            <consortium name="The Broad Institute Genome Sequencing Center for Infectious Disease"/>
            <person name="Neafsey D."/>
            <person name="Hoffman S."/>
            <person name="Volkman S."/>
            <person name="Rosenthal P."/>
            <person name="Walker B."/>
            <person name="Young S.K."/>
            <person name="Zeng Q."/>
            <person name="Gargeya S."/>
            <person name="Fitzgerald M."/>
            <person name="Haas B."/>
            <person name="Abouelleil A."/>
            <person name="Allen A.W."/>
            <person name="Alvarado L."/>
            <person name="Arachchi H.M."/>
            <person name="Berlin A.M."/>
            <person name="Chapman S.B."/>
            <person name="Gainer-Dewar J."/>
            <person name="Goldberg J."/>
            <person name="Griggs A."/>
            <person name="Gujja S."/>
            <person name="Hansen M."/>
            <person name="Howarth C."/>
            <person name="Imamovic A."/>
            <person name="Ireland A."/>
            <person name="Larimer J."/>
            <person name="McCowan C."/>
            <person name="Murphy C."/>
            <person name="Pearson M."/>
            <person name="Poon T.W."/>
            <person name="Priest M."/>
            <person name="Roberts A."/>
            <person name="Saif S."/>
            <person name="Shea T."/>
            <person name="Sisk P."/>
            <person name="Sykes S."/>
            <person name="Wortman J."/>
            <person name="Nusbaum C."/>
            <person name="Birren B."/>
        </authorList>
    </citation>
    <scope>NUCLEOTIDE SEQUENCE [LARGE SCALE GENOMIC DNA]</scope>
    <source>
        <strain evidence="3">Vietnam Oak-Knoll (FVO)</strain>
    </source>
</reference>
<sequence length="60" mass="7609">MSRTKLHNRKNILDCIEKNRKIFNNKKKNYEIILSFYISLNLYNIKYIFFNKCRNKFFYY</sequence>
<evidence type="ECO:0000256" key="1">
    <source>
        <dbReference type="SAM" id="Phobius"/>
    </source>
</evidence>
<evidence type="ECO:0000313" key="3">
    <source>
        <dbReference type="Proteomes" id="UP000030690"/>
    </source>
</evidence>
<name>A0A024VCQ5_PLAFA</name>
<keyword evidence="1" id="KW-0812">Transmembrane</keyword>
<dbReference type="Proteomes" id="UP000030690">
    <property type="component" value="Unassembled WGS sequence"/>
</dbReference>
<dbReference type="AlphaFoldDB" id="A0A024VCQ5"/>
<reference evidence="2 3" key="2">
    <citation type="submission" date="2013-02" db="EMBL/GenBank/DDBJ databases">
        <title>The Genome Sequence of Plasmodium falciparum Vietnam Oak-Knoll (FVO).</title>
        <authorList>
            <consortium name="The Broad Institute Genome Sequencing Platform"/>
            <consortium name="The Broad Institute Genome Sequencing Center for Infectious Disease"/>
            <person name="Neafsey D."/>
            <person name="Cheeseman I."/>
            <person name="Volkman S."/>
            <person name="Adams J."/>
            <person name="Walker B."/>
            <person name="Young S.K."/>
            <person name="Zeng Q."/>
            <person name="Gargeya S."/>
            <person name="Fitzgerald M."/>
            <person name="Haas B."/>
            <person name="Abouelleil A."/>
            <person name="Alvarado L."/>
            <person name="Arachchi H.M."/>
            <person name="Berlin A.M."/>
            <person name="Chapman S.B."/>
            <person name="Dewar J."/>
            <person name="Goldberg J."/>
            <person name="Griggs A."/>
            <person name="Gujja S."/>
            <person name="Hansen M."/>
            <person name="Howarth C."/>
            <person name="Imamovic A."/>
            <person name="Larimer J."/>
            <person name="McCowan C."/>
            <person name="Murphy C."/>
            <person name="Neiman D."/>
            <person name="Pearson M."/>
            <person name="Priest M."/>
            <person name="Roberts A."/>
            <person name="Saif S."/>
            <person name="Shea T."/>
            <person name="Sisk P."/>
            <person name="Sykes S."/>
            <person name="Wortman J."/>
            <person name="Nusbaum C."/>
            <person name="Birren B."/>
        </authorList>
    </citation>
    <scope>NUCLEOTIDE SEQUENCE [LARGE SCALE GENOMIC DNA]</scope>
    <source>
        <strain evidence="3">Vietnam Oak-Knoll (FVO)</strain>
    </source>
</reference>
<dbReference type="EMBL" id="KI925012">
    <property type="protein sequence ID" value="ETW20798.1"/>
    <property type="molecule type" value="Genomic_DNA"/>
</dbReference>
<evidence type="ECO:0000313" key="2">
    <source>
        <dbReference type="EMBL" id="ETW20798.1"/>
    </source>
</evidence>
<gene>
    <name evidence="2" type="ORF">PFFVO_00353</name>
</gene>
<keyword evidence="1" id="KW-0472">Membrane</keyword>